<name>A0A0L0H562_SPIPD</name>
<protein>
    <submittedName>
        <fullName evidence="2">Uncharacterized protein</fullName>
    </submittedName>
</protein>
<feature type="region of interest" description="Disordered" evidence="1">
    <location>
        <begin position="1"/>
        <end position="53"/>
    </location>
</feature>
<dbReference type="GeneID" id="27691874"/>
<dbReference type="VEuPathDB" id="FungiDB:SPPG_08732"/>
<organism evidence="2 3">
    <name type="scientific">Spizellomyces punctatus (strain DAOM BR117)</name>
    <dbReference type="NCBI Taxonomy" id="645134"/>
    <lineage>
        <taxon>Eukaryota</taxon>
        <taxon>Fungi</taxon>
        <taxon>Fungi incertae sedis</taxon>
        <taxon>Chytridiomycota</taxon>
        <taxon>Chytridiomycota incertae sedis</taxon>
        <taxon>Chytridiomycetes</taxon>
        <taxon>Spizellomycetales</taxon>
        <taxon>Spizellomycetaceae</taxon>
        <taxon>Spizellomyces</taxon>
    </lineage>
</organism>
<proteinExistence type="predicted"/>
<dbReference type="InParanoid" id="A0A0L0H562"/>
<dbReference type="EMBL" id="KQ257474">
    <property type="protein sequence ID" value="KNC95868.1"/>
    <property type="molecule type" value="Genomic_DNA"/>
</dbReference>
<feature type="compositionally biased region" description="Polar residues" evidence="1">
    <location>
        <begin position="28"/>
        <end position="37"/>
    </location>
</feature>
<dbReference type="Proteomes" id="UP000053201">
    <property type="component" value="Unassembled WGS sequence"/>
</dbReference>
<keyword evidence="3" id="KW-1185">Reference proteome</keyword>
<reference evidence="2 3" key="1">
    <citation type="submission" date="2009-08" db="EMBL/GenBank/DDBJ databases">
        <title>The Genome Sequence of Spizellomyces punctatus strain DAOM BR117.</title>
        <authorList>
            <consortium name="The Broad Institute Genome Sequencing Platform"/>
            <person name="Russ C."/>
            <person name="Cuomo C."/>
            <person name="Shea T."/>
            <person name="Young S.K."/>
            <person name="Zeng Q."/>
            <person name="Koehrsen M."/>
            <person name="Haas B."/>
            <person name="Borodovsky M."/>
            <person name="Guigo R."/>
            <person name="Alvarado L."/>
            <person name="Berlin A."/>
            <person name="Bochicchio J."/>
            <person name="Borenstein D."/>
            <person name="Chapman S."/>
            <person name="Chen Z."/>
            <person name="Engels R."/>
            <person name="Freedman E."/>
            <person name="Gellesch M."/>
            <person name="Goldberg J."/>
            <person name="Griggs A."/>
            <person name="Gujja S."/>
            <person name="Heiman D."/>
            <person name="Hepburn T."/>
            <person name="Howarth C."/>
            <person name="Jen D."/>
            <person name="Larson L."/>
            <person name="Lewis B."/>
            <person name="Mehta T."/>
            <person name="Park D."/>
            <person name="Pearson M."/>
            <person name="Roberts A."/>
            <person name="Saif S."/>
            <person name="Shenoy N."/>
            <person name="Sisk P."/>
            <person name="Stolte C."/>
            <person name="Sykes S."/>
            <person name="Thomson T."/>
            <person name="Walk T."/>
            <person name="White J."/>
            <person name="Yandava C."/>
            <person name="Burger G."/>
            <person name="Gray M.W."/>
            <person name="Holland P.W.H."/>
            <person name="King N."/>
            <person name="Lang F.B.F."/>
            <person name="Roger A.J."/>
            <person name="Ruiz-Trillo I."/>
            <person name="Lander E."/>
            <person name="Nusbaum C."/>
        </authorList>
    </citation>
    <scope>NUCLEOTIDE SEQUENCE [LARGE SCALE GENOMIC DNA]</scope>
    <source>
        <strain evidence="2 3">DAOM BR117</strain>
    </source>
</reference>
<sequence length="114" mass="12342">MASESKVEPQVDDVEGVETIITPGAANATKSDTSKAQNGAASSSSSGSAAVPDAVLQKQMEEIMRKVAKVDLIRNLAANDQRTRKNPKDMDQYKFWKTQPVPRVGRSRVEEGLP</sequence>
<dbReference type="OrthoDB" id="60315at2759"/>
<evidence type="ECO:0000256" key="1">
    <source>
        <dbReference type="SAM" id="MobiDB-lite"/>
    </source>
</evidence>
<dbReference type="AlphaFoldDB" id="A0A0L0H562"/>
<dbReference type="RefSeq" id="XP_016603908.1">
    <property type="nucleotide sequence ID" value="XM_016756886.1"/>
</dbReference>
<accession>A0A0L0H562</accession>
<evidence type="ECO:0000313" key="3">
    <source>
        <dbReference type="Proteomes" id="UP000053201"/>
    </source>
</evidence>
<gene>
    <name evidence="2" type="ORF">SPPG_08732</name>
</gene>
<feature type="compositionally biased region" description="Low complexity" evidence="1">
    <location>
        <begin position="39"/>
        <end position="50"/>
    </location>
</feature>
<evidence type="ECO:0000313" key="2">
    <source>
        <dbReference type="EMBL" id="KNC95868.1"/>
    </source>
</evidence>